<dbReference type="CDD" id="cd01831">
    <property type="entry name" value="Endoglucanase_E_like"/>
    <property type="match status" value="1"/>
</dbReference>
<dbReference type="InterPro" id="IPR037461">
    <property type="entry name" value="CtCE2-like_dom"/>
</dbReference>
<dbReference type="Gene3D" id="3.40.50.1110">
    <property type="entry name" value="SGNH hydrolase"/>
    <property type="match status" value="1"/>
</dbReference>
<keyword evidence="4" id="KW-1185">Reference proteome</keyword>
<feature type="chain" id="PRO_5011640088" evidence="1">
    <location>
        <begin position="23"/>
        <end position="376"/>
    </location>
</feature>
<dbReference type="AlphaFoldDB" id="A0A1H8JLW0"/>
<dbReference type="Pfam" id="PF17996">
    <property type="entry name" value="CE2_N"/>
    <property type="match status" value="1"/>
</dbReference>
<dbReference type="InterPro" id="IPR036514">
    <property type="entry name" value="SGNH_hydro_sf"/>
</dbReference>
<dbReference type="GO" id="GO:0052689">
    <property type="term" value="F:carboxylic ester hydrolase activity"/>
    <property type="evidence" value="ECO:0007669"/>
    <property type="project" value="InterPro"/>
</dbReference>
<protein>
    <submittedName>
        <fullName evidence="3">GDSL-like Lipase/Acylhydrolase family protein</fullName>
    </submittedName>
</protein>
<dbReference type="SUPFAM" id="SSF52266">
    <property type="entry name" value="SGNH hydrolase"/>
    <property type="match status" value="1"/>
</dbReference>
<dbReference type="Gene3D" id="2.60.120.260">
    <property type="entry name" value="Galactose-binding domain-like"/>
    <property type="match status" value="1"/>
</dbReference>
<dbReference type="PANTHER" id="PTHR37834">
    <property type="entry name" value="GDSL-LIKE LIPASE/ACYLHYDROLASE DOMAIN PROTEIN (AFU_ORTHOLOGUE AFUA_2G00620)"/>
    <property type="match status" value="1"/>
</dbReference>
<evidence type="ECO:0000256" key="1">
    <source>
        <dbReference type="SAM" id="SignalP"/>
    </source>
</evidence>
<reference evidence="3 4" key="1">
    <citation type="submission" date="2016-10" db="EMBL/GenBank/DDBJ databases">
        <authorList>
            <person name="de Groot N.N."/>
        </authorList>
    </citation>
    <scope>NUCLEOTIDE SEQUENCE [LARGE SCALE GENOMIC DNA]</scope>
    <source>
        <strain evidence="3 4">DSM 3857</strain>
    </source>
</reference>
<evidence type="ECO:0000259" key="2">
    <source>
        <dbReference type="Pfam" id="PF17996"/>
    </source>
</evidence>
<proteinExistence type="predicted"/>
<dbReference type="Proteomes" id="UP000198761">
    <property type="component" value="Unassembled WGS sequence"/>
</dbReference>
<dbReference type="STRING" id="933059.SAMN04488103_10832"/>
<accession>A0A1H8JLW0</accession>
<evidence type="ECO:0000313" key="4">
    <source>
        <dbReference type="Proteomes" id="UP000198761"/>
    </source>
</evidence>
<name>A0A1H8JLW0_9RHOB</name>
<keyword evidence="1" id="KW-0732">Signal</keyword>
<organism evidence="3 4">
    <name type="scientific">Gemmobacter aquatilis</name>
    <dbReference type="NCBI Taxonomy" id="933059"/>
    <lineage>
        <taxon>Bacteria</taxon>
        <taxon>Pseudomonadati</taxon>
        <taxon>Pseudomonadota</taxon>
        <taxon>Alphaproteobacteria</taxon>
        <taxon>Rhodobacterales</taxon>
        <taxon>Paracoccaceae</taxon>
        <taxon>Gemmobacter</taxon>
    </lineage>
</organism>
<evidence type="ECO:0000313" key="3">
    <source>
        <dbReference type="EMBL" id="SEN81297.1"/>
    </source>
</evidence>
<dbReference type="RefSeq" id="WP_091302295.1">
    <property type="nucleotide sequence ID" value="NZ_FOCE01000008.1"/>
</dbReference>
<dbReference type="EMBL" id="FOCE01000008">
    <property type="protein sequence ID" value="SEN81297.1"/>
    <property type="molecule type" value="Genomic_DNA"/>
</dbReference>
<dbReference type="InterPro" id="IPR052762">
    <property type="entry name" value="PCW_deacetylase/CE"/>
</dbReference>
<dbReference type="PANTHER" id="PTHR37834:SF2">
    <property type="entry name" value="ESTERASE, SGNH HYDROLASE-TYPE"/>
    <property type="match status" value="1"/>
</dbReference>
<gene>
    <name evidence="3" type="ORF">SAMN04488103_10832</name>
</gene>
<feature type="signal peptide" evidence="1">
    <location>
        <begin position="1"/>
        <end position="22"/>
    </location>
</feature>
<sequence>MTKRIAALALAPVMAAALTGFALRQPPAPEARPLPPVIQPLAGAPQIALLPPSAVTALPRLAPQVTGLATATPEGLQHDWPGLHLRARFTGTALRLLFDDAANRFRLSLDGRPVAILTRTGNQVVDLTGLPPGPHDIALEKLSESPGPALFGGVFLPPGSTALPPPAPAARLFDFIGDSDSVGYANTATNRACTPDTVFLATDSSAAFGPRTAAQFGADYRLIARSGLGLVRNYDGADPGRTMTMLYPPPPETPPQIIVIALGSNDFSTPLRDGEPWPDAAALRADFTRALVAFTRQRHAEAPHAQILLLVFTEYGADILAAHQAAQAELASTGLATTLVPLPKLGRHACDWHPTLDDHALIAQTLIDAITALPAP</sequence>
<dbReference type="InterPro" id="IPR040794">
    <property type="entry name" value="CE2_N"/>
</dbReference>
<keyword evidence="3" id="KW-0378">Hydrolase</keyword>
<dbReference type="OrthoDB" id="9801375at2"/>
<feature type="domain" description="Carbohydrate esterase 2 N-terminal" evidence="2">
    <location>
        <begin position="70"/>
        <end position="166"/>
    </location>
</feature>